<gene>
    <name evidence="8" type="primary">ccmH</name>
    <name evidence="8" type="ORF">DSM104635_02427</name>
</gene>
<accession>A0A6I6MS02</accession>
<comment type="function">
    <text evidence="6">Possible subunit of a heme lyase.</text>
</comment>
<evidence type="ECO:0000256" key="4">
    <source>
        <dbReference type="ARBA" id="ARBA00022729"/>
    </source>
</evidence>
<dbReference type="InterPro" id="IPR051263">
    <property type="entry name" value="C-type_cytochrome_biogenesis"/>
</dbReference>
<feature type="domain" description="CcmH/CycL/Ccl2/NrfF N-terminal" evidence="7">
    <location>
        <begin position="6"/>
        <end position="130"/>
    </location>
</feature>
<dbReference type="GO" id="GO:0046872">
    <property type="term" value="F:metal ion binding"/>
    <property type="evidence" value="ECO:0007669"/>
    <property type="project" value="UniProtKB-KW"/>
</dbReference>
<evidence type="ECO:0000259" key="7">
    <source>
        <dbReference type="Pfam" id="PF03918"/>
    </source>
</evidence>
<evidence type="ECO:0000313" key="8">
    <source>
        <dbReference type="EMBL" id="QGZ95577.1"/>
    </source>
</evidence>
<evidence type="ECO:0000256" key="5">
    <source>
        <dbReference type="ARBA" id="ARBA00023004"/>
    </source>
</evidence>
<dbReference type="RefSeq" id="WP_158766423.1">
    <property type="nucleotide sequence ID" value="NZ_CP047045.1"/>
</dbReference>
<dbReference type="GO" id="GO:0005886">
    <property type="term" value="C:plasma membrane"/>
    <property type="evidence" value="ECO:0007669"/>
    <property type="project" value="TreeGrafter"/>
</dbReference>
<name>A0A6I6MS02_9CAUL</name>
<dbReference type="Proteomes" id="UP000431269">
    <property type="component" value="Chromosome"/>
</dbReference>
<comment type="similarity">
    <text evidence="1 6">Belongs to the CcmH/CycL/Ccl2/NrfF family.</text>
</comment>
<protein>
    <recommendedName>
        <fullName evidence="6">Cytochrome c-type biogenesis protein</fullName>
    </recommendedName>
</protein>
<proteinExistence type="inferred from homology"/>
<organism evidence="8 9">
    <name type="scientific">Terricaulis silvestris</name>
    <dbReference type="NCBI Taxonomy" id="2686094"/>
    <lineage>
        <taxon>Bacteria</taxon>
        <taxon>Pseudomonadati</taxon>
        <taxon>Pseudomonadota</taxon>
        <taxon>Alphaproteobacteria</taxon>
        <taxon>Caulobacterales</taxon>
        <taxon>Caulobacteraceae</taxon>
        <taxon>Terricaulis</taxon>
    </lineage>
</organism>
<sequence length="131" mass="14517">MTVFAMLLAAAAPAILGDPAQEARAQSLDREIRCVQCQNEPIAQSTADIAGDMRALVRERIAAGDSDTEIRAFFRDRYGDFVLFRPPFDARTWALWAAPFLLLGVGLAAVTTTRRRRVENEPPLTPEEGER</sequence>
<dbReference type="InterPro" id="IPR038297">
    <property type="entry name" value="CcmH/CycL/NrfF/Ccl2_sf"/>
</dbReference>
<keyword evidence="9" id="KW-1185">Reference proteome</keyword>
<dbReference type="AlphaFoldDB" id="A0A6I6MS02"/>
<keyword evidence="4 6" id="KW-0732">Signal</keyword>
<keyword evidence="3 6" id="KW-0479">Metal-binding</keyword>
<dbReference type="Pfam" id="PF03918">
    <property type="entry name" value="CcmH"/>
    <property type="match status" value="1"/>
</dbReference>
<evidence type="ECO:0000256" key="6">
    <source>
        <dbReference type="RuleBase" id="RU364112"/>
    </source>
</evidence>
<feature type="transmembrane region" description="Helical" evidence="6">
    <location>
        <begin position="93"/>
        <end position="110"/>
    </location>
</feature>
<evidence type="ECO:0000256" key="2">
    <source>
        <dbReference type="ARBA" id="ARBA00022617"/>
    </source>
</evidence>
<dbReference type="Gene3D" id="1.10.8.640">
    <property type="entry name" value="Cytochrome C biogenesis protein"/>
    <property type="match status" value="1"/>
</dbReference>
<keyword evidence="6" id="KW-0472">Membrane</keyword>
<keyword evidence="5 6" id="KW-0408">Iron</keyword>
<dbReference type="EMBL" id="CP047045">
    <property type="protein sequence ID" value="QGZ95577.1"/>
    <property type="molecule type" value="Genomic_DNA"/>
</dbReference>
<reference evidence="9" key="1">
    <citation type="submission" date="2019-12" db="EMBL/GenBank/DDBJ databases">
        <title>Complete genome of Terracaulis silvestris 0127_4.</title>
        <authorList>
            <person name="Vieira S."/>
            <person name="Riedel T."/>
            <person name="Sproer C."/>
            <person name="Pascual J."/>
            <person name="Boedeker C."/>
            <person name="Overmann J."/>
        </authorList>
    </citation>
    <scope>NUCLEOTIDE SEQUENCE [LARGE SCALE GENOMIC DNA]</scope>
    <source>
        <strain evidence="9">0127_4</strain>
    </source>
</reference>
<keyword evidence="2 6" id="KW-0349">Heme</keyword>
<evidence type="ECO:0000256" key="3">
    <source>
        <dbReference type="ARBA" id="ARBA00022723"/>
    </source>
</evidence>
<evidence type="ECO:0000256" key="1">
    <source>
        <dbReference type="ARBA" id="ARBA00010342"/>
    </source>
</evidence>
<keyword evidence="6" id="KW-1133">Transmembrane helix</keyword>
<evidence type="ECO:0000313" key="9">
    <source>
        <dbReference type="Proteomes" id="UP000431269"/>
    </source>
</evidence>
<dbReference type="CDD" id="cd16378">
    <property type="entry name" value="CcmH_N"/>
    <property type="match status" value="1"/>
</dbReference>
<dbReference type="PANTHER" id="PTHR47870:SF4">
    <property type="entry name" value="CYTOCHROME C-TYPE BIOGENESIS PROTEIN CYCH"/>
    <property type="match status" value="1"/>
</dbReference>
<dbReference type="InterPro" id="IPR005616">
    <property type="entry name" value="CcmH/CycL/Ccl2/NrfF_N"/>
</dbReference>
<dbReference type="KEGG" id="tsv:DSM104635_02427"/>
<dbReference type="PANTHER" id="PTHR47870">
    <property type="entry name" value="CYTOCHROME C-TYPE BIOGENESIS PROTEIN CCMH"/>
    <property type="match status" value="1"/>
</dbReference>
<keyword evidence="6" id="KW-0812">Transmembrane</keyword>